<dbReference type="KEGG" id="vg:6128880"/>
<evidence type="ECO:0000313" key="1">
    <source>
        <dbReference type="EMBL" id="CAM33135.1"/>
    </source>
</evidence>
<proteinExistence type="predicted"/>
<dbReference type="Proteomes" id="UP000001690">
    <property type="component" value="Segment"/>
</dbReference>
<organism evidence="1 2">
    <name type="scientific">Salmonella phage Vi II-E1</name>
    <dbReference type="NCBI Taxonomy" id="424716"/>
    <lineage>
        <taxon>Viruses</taxon>
        <taxon>Duplodnaviria</taxon>
        <taxon>Heunggongvirae</taxon>
        <taxon>Uroviricota</taxon>
        <taxon>Caudoviricetes</taxon>
        <taxon>Macdonaldcampvirus</taxon>
        <taxon>Macdonaldcampvirus ViIIE1</taxon>
    </lineage>
</organism>
<name>B1GS54_9CAUD</name>
<gene>
    <name evidence="1" type="ORF">VIP0030</name>
</gene>
<dbReference type="GeneID" id="6128880"/>
<dbReference type="RefSeq" id="YP_001742067.1">
    <property type="nucleotide sequence ID" value="NC_010495.1"/>
</dbReference>
<accession>B1GS54</accession>
<dbReference type="EMBL" id="AM491472">
    <property type="protein sequence ID" value="CAM33135.1"/>
    <property type="molecule type" value="Genomic_DNA"/>
</dbReference>
<reference evidence="1 2" key="1">
    <citation type="journal article" date="2008" name="J. Bacteriol.">
        <title>Molecular characterization of the Salmonella enterica serovar Typhi Vi-typing bacteriophage E1.</title>
        <authorList>
            <person name="Pickard D."/>
            <person name="Thomson N.R."/>
            <person name="Baker S."/>
            <person name="Wain J."/>
            <person name="Pardo M."/>
            <person name="Goulding D."/>
            <person name="Hamlin N."/>
            <person name="Choudhary J."/>
            <person name="Threfall J."/>
            <person name="Dougan G."/>
        </authorList>
    </citation>
    <scope>NUCLEOTIDE SEQUENCE</scope>
</reference>
<keyword evidence="2" id="KW-1185">Reference proteome</keyword>
<evidence type="ECO:0000313" key="2">
    <source>
        <dbReference type="Proteomes" id="UP000001690"/>
    </source>
</evidence>
<sequence length="59" mass="6742">MVVVAVVPTSSYHPILIKNNTNLTKQVFRLLFRFFVVVTCIDIQISVENQVCFCLFVHG</sequence>
<protein>
    <submittedName>
        <fullName evidence="1">Hypothetical phage membrane protein</fullName>
    </submittedName>
</protein>